<gene>
    <name evidence="2" type="ORF">H2204_005411</name>
</gene>
<comment type="caution">
    <text evidence="2">The sequence shown here is derived from an EMBL/GenBank/DDBJ whole genome shotgun (WGS) entry which is preliminary data.</text>
</comment>
<evidence type="ECO:0000256" key="1">
    <source>
        <dbReference type="SAM" id="MobiDB-lite"/>
    </source>
</evidence>
<evidence type="ECO:0000313" key="2">
    <source>
        <dbReference type="EMBL" id="KAJ9636139.1"/>
    </source>
</evidence>
<sequence length="392" mass="44398">MCLYNTFPCVSHDAEALHRTLFEENNAGAAFQVFRCKWYYCANLNLKAGSKLCPYVIIQHGIKKLQIQEHSQIYKAVLENEVIDHGCKNCWVMVREKDWVQVVHTQMAKDLNMMPAVWAETLGDEEEEAPSMNPSSATNEDEQDLMIQEKGKRKRGCSEISIPPPHWANKSRKVCKSDVASSSGLVETDSEPEEDREDVESELDQEEMDLRRACQESMELFEREHKGKGKEKEGPAQSSSAVDVDEVEDAELEWALRASIEEQEATKKSRRSAVDKYMTFGSGGESSKSVMVREQNVTPPNSQKGVDATVAERAGSAPKGYEYDIVTLLKEKAEWQLEKSALVTENAKVLRTNVAHVERERELMRRVRDLEELCFPTQDDDADVAENEENGE</sequence>
<dbReference type="AlphaFoldDB" id="A0AA39CZX5"/>
<proteinExistence type="predicted"/>
<dbReference type="Proteomes" id="UP001172681">
    <property type="component" value="Unassembled WGS sequence"/>
</dbReference>
<feature type="compositionally biased region" description="Acidic residues" evidence="1">
    <location>
        <begin position="188"/>
        <end position="207"/>
    </location>
</feature>
<name>A0AA39CZX5_9EURO</name>
<organism evidence="2 3">
    <name type="scientific">Knufia peltigerae</name>
    <dbReference type="NCBI Taxonomy" id="1002370"/>
    <lineage>
        <taxon>Eukaryota</taxon>
        <taxon>Fungi</taxon>
        <taxon>Dikarya</taxon>
        <taxon>Ascomycota</taxon>
        <taxon>Pezizomycotina</taxon>
        <taxon>Eurotiomycetes</taxon>
        <taxon>Chaetothyriomycetidae</taxon>
        <taxon>Chaetothyriales</taxon>
        <taxon>Trichomeriaceae</taxon>
        <taxon>Knufia</taxon>
    </lineage>
</organism>
<feature type="region of interest" description="Disordered" evidence="1">
    <location>
        <begin position="123"/>
        <end position="245"/>
    </location>
</feature>
<evidence type="ECO:0000313" key="3">
    <source>
        <dbReference type="Proteomes" id="UP001172681"/>
    </source>
</evidence>
<dbReference type="EMBL" id="JAPDRN010000030">
    <property type="protein sequence ID" value="KAJ9636139.1"/>
    <property type="molecule type" value="Genomic_DNA"/>
</dbReference>
<dbReference type="Gene3D" id="6.10.140.100">
    <property type="match status" value="1"/>
</dbReference>
<keyword evidence="3" id="KW-1185">Reference proteome</keyword>
<feature type="compositionally biased region" description="Basic and acidic residues" evidence="1">
    <location>
        <begin position="208"/>
        <end position="234"/>
    </location>
</feature>
<protein>
    <submittedName>
        <fullName evidence="2">Uncharacterized protein</fullName>
    </submittedName>
</protein>
<accession>A0AA39CZX5</accession>
<reference evidence="2" key="1">
    <citation type="submission" date="2022-10" db="EMBL/GenBank/DDBJ databases">
        <title>Culturing micro-colonial fungi from biological soil crusts in the Mojave desert and describing Neophaeococcomyces mojavensis, and introducing the new genera and species Taxawa tesnikishii.</title>
        <authorList>
            <person name="Kurbessoian T."/>
            <person name="Stajich J.E."/>
        </authorList>
    </citation>
    <scope>NUCLEOTIDE SEQUENCE</scope>
    <source>
        <strain evidence="2">TK_35</strain>
    </source>
</reference>